<reference evidence="4" key="1">
    <citation type="submission" date="2025-08" db="UniProtKB">
        <authorList>
            <consortium name="Ensembl"/>
        </authorList>
    </citation>
    <scope>IDENTIFICATION</scope>
</reference>
<dbReference type="GO" id="GO:0005739">
    <property type="term" value="C:mitochondrion"/>
    <property type="evidence" value="ECO:0007669"/>
    <property type="project" value="TreeGrafter"/>
</dbReference>
<evidence type="ECO:0000256" key="3">
    <source>
        <dbReference type="ARBA" id="ARBA00069384"/>
    </source>
</evidence>
<evidence type="ECO:0000256" key="1">
    <source>
        <dbReference type="ARBA" id="ARBA00007958"/>
    </source>
</evidence>
<dbReference type="SUPFAM" id="SSF56784">
    <property type="entry name" value="HAD-like"/>
    <property type="match status" value="1"/>
</dbReference>
<sequence>ATRRILVTPTLSVLPSFGFLFDIDGVLVRGKTPIPAAKTAFQKLVNSQGQFVAPVVFVTNAGNCLRQEKAAQLSQLLGVPDQVMMSHSPLRMFKRYHDKCVLVSGQGPLLDIAHDLGFCQPITIETLREKHPLLDVVDHDRRPNVLVSVDLCFQVLSVVLFGEPVRWETNLQLIIDVLLTSGYPGNPYHRENYPHIPVLACNMDLMWVAEAQSPRFGHGTFMVCLENIYKKITGKDLKYEALMGKPSKVTYQYAEYLIRAQAAERQWQHPIHTLYAVGDNLMTDVYGANLYNRSLEENSRQGSKSWVQLASAAAAHCRSVLVCTGVYNPHTEVPLDTRASIAETVFHGHRDFRFEPALVEPDHIVPDVDAAVDLVFQLENFAPY</sequence>
<dbReference type="Ensembl" id="ENSACOT00000022062.1">
    <property type="protein sequence ID" value="ENSACOP00000021301.1"/>
    <property type="gene ID" value="ENSACOG00000014564.1"/>
</dbReference>
<keyword evidence="2" id="KW-0732">Signal</keyword>
<dbReference type="InterPro" id="IPR023214">
    <property type="entry name" value="HAD_sf"/>
</dbReference>
<dbReference type="Proteomes" id="UP000694522">
    <property type="component" value="Unplaced"/>
</dbReference>
<reference evidence="4" key="2">
    <citation type="submission" date="2025-09" db="UniProtKB">
        <authorList>
            <consortium name="Ensembl"/>
        </authorList>
    </citation>
    <scope>IDENTIFICATION</scope>
</reference>
<dbReference type="NCBIfam" id="TIGR01460">
    <property type="entry name" value="HAD-SF-IIA"/>
    <property type="match status" value="1"/>
</dbReference>
<dbReference type="InterPro" id="IPR036412">
    <property type="entry name" value="HAD-like_sf"/>
</dbReference>
<proteinExistence type="inferred from homology"/>
<dbReference type="NCBIfam" id="TIGR01456">
    <property type="entry name" value="CECR5"/>
    <property type="match status" value="1"/>
</dbReference>
<dbReference type="InterPro" id="IPR006353">
    <property type="entry name" value="HAD-SF_hydro_IIA_CECR5"/>
</dbReference>
<evidence type="ECO:0000256" key="2">
    <source>
        <dbReference type="ARBA" id="ARBA00022729"/>
    </source>
</evidence>
<evidence type="ECO:0000313" key="5">
    <source>
        <dbReference type="Proteomes" id="UP000694522"/>
    </source>
</evidence>
<dbReference type="GO" id="GO:0046474">
    <property type="term" value="P:glycerophospholipid biosynthetic process"/>
    <property type="evidence" value="ECO:0007669"/>
    <property type="project" value="TreeGrafter"/>
</dbReference>
<evidence type="ECO:0000313" key="4">
    <source>
        <dbReference type="Ensembl" id="ENSACOP00000021301.1"/>
    </source>
</evidence>
<dbReference type="Gene3D" id="3.40.50.1000">
    <property type="entry name" value="HAD superfamily/HAD-like"/>
    <property type="match status" value="2"/>
</dbReference>
<dbReference type="FunFam" id="3.40.50.1000:FF:000081">
    <property type="entry name" value="Haloacid dehalogenase like hydrolase domain containing 5"/>
    <property type="match status" value="1"/>
</dbReference>
<organism evidence="4 5">
    <name type="scientific">Amazona collaria</name>
    <name type="common">yellow-billed parrot</name>
    <dbReference type="NCBI Taxonomy" id="241587"/>
    <lineage>
        <taxon>Eukaryota</taxon>
        <taxon>Metazoa</taxon>
        <taxon>Chordata</taxon>
        <taxon>Craniata</taxon>
        <taxon>Vertebrata</taxon>
        <taxon>Euteleostomi</taxon>
        <taxon>Archelosauria</taxon>
        <taxon>Archosauria</taxon>
        <taxon>Dinosauria</taxon>
        <taxon>Saurischia</taxon>
        <taxon>Theropoda</taxon>
        <taxon>Coelurosauria</taxon>
        <taxon>Aves</taxon>
        <taxon>Neognathae</taxon>
        <taxon>Neoaves</taxon>
        <taxon>Telluraves</taxon>
        <taxon>Australaves</taxon>
        <taxon>Psittaciformes</taxon>
        <taxon>Psittacidae</taxon>
        <taxon>Amazona</taxon>
    </lineage>
</organism>
<dbReference type="Pfam" id="PF13344">
    <property type="entry name" value="Hydrolase_6"/>
    <property type="match status" value="1"/>
</dbReference>
<dbReference type="AlphaFoldDB" id="A0A8B9GC13"/>
<dbReference type="InterPro" id="IPR050324">
    <property type="entry name" value="CDP-alcohol_PTase-I"/>
</dbReference>
<comment type="similarity">
    <text evidence="1">Belongs to the HAD-like hydrolase superfamily.</text>
</comment>
<dbReference type="PANTHER" id="PTHR14269">
    <property type="entry name" value="CDP-DIACYLGLYCEROL--GLYCEROL-3-PHOSPHATE 3-PHOSPHATIDYLTRANSFERASE-RELATED"/>
    <property type="match status" value="1"/>
</dbReference>
<dbReference type="PANTHER" id="PTHR14269:SF43">
    <property type="entry name" value="HALOACID DEHALOGENASE-LIKE HYDROLASE DOMAIN-CONTAINING 5"/>
    <property type="match status" value="1"/>
</dbReference>
<protein>
    <recommendedName>
        <fullName evidence="3">Haloacid dehalogenase-like hydrolase domain-containing 5</fullName>
    </recommendedName>
</protein>
<keyword evidence="5" id="KW-1185">Reference proteome</keyword>
<dbReference type="InterPro" id="IPR006357">
    <property type="entry name" value="HAD-SF_hydro_IIA"/>
</dbReference>
<name>A0A8B9GC13_9PSIT</name>
<accession>A0A8B9GC13</accession>